<keyword evidence="2" id="KW-1185">Reference proteome</keyword>
<dbReference type="InterPro" id="IPR007920">
    <property type="entry name" value="UPF0223"/>
</dbReference>
<dbReference type="RefSeq" id="WP_088075850.1">
    <property type="nucleotide sequence ID" value="NZ_JAHQCR010000017.1"/>
</dbReference>
<sequence>MKDDVIIPISIDWNKEEVVDVVNFYDSIDKAYRKGVEKEALLKLYRRFKEVVPGKDEEKQSFKEYEKQTNQSPYHVVKKAKESEEKMIIM</sequence>
<dbReference type="InterPro" id="IPR023324">
    <property type="entry name" value="BH2638-like_sf"/>
</dbReference>
<dbReference type="Pfam" id="PF05256">
    <property type="entry name" value="UPF0223"/>
    <property type="match status" value="1"/>
</dbReference>
<accession>A0ABS6JPT3</accession>
<organism evidence="1 2">
    <name type="scientific">Evansella alkalicola</name>
    <dbReference type="NCBI Taxonomy" id="745819"/>
    <lineage>
        <taxon>Bacteria</taxon>
        <taxon>Bacillati</taxon>
        <taxon>Bacillota</taxon>
        <taxon>Bacilli</taxon>
        <taxon>Bacillales</taxon>
        <taxon>Bacillaceae</taxon>
        <taxon>Evansella</taxon>
    </lineage>
</organism>
<gene>
    <name evidence="1" type="ORF">KS407_03450</name>
</gene>
<dbReference type="Gene3D" id="1.10.220.80">
    <property type="entry name" value="BH2638-like"/>
    <property type="match status" value="1"/>
</dbReference>
<name>A0ABS6JPT3_9BACI</name>
<proteinExistence type="predicted"/>
<comment type="caution">
    <text evidence="1">The sequence shown here is derived from an EMBL/GenBank/DDBJ whole genome shotgun (WGS) entry which is preliminary data.</text>
</comment>
<protein>
    <submittedName>
        <fullName evidence="1">UPF0223 family protein</fullName>
    </submittedName>
</protein>
<dbReference type="EMBL" id="JAHQCR010000017">
    <property type="protein sequence ID" value="MBU9720498.1"/>
    <property type="molecule type" value="Genomic_DNA"/>
</dbReference>
<dbReference type="PIRSF" id="PIRSF037260">
    <property type="entry name" value="UPF0223"/>
    <property type="match status" value="1"/>
</dbReference>
<dbReference type="SUPFAM" id="SSF158504">
    <property type="entry name" value="BH2638-like"/>
    <property type="match status" value="1"/>
</dbReference>
<evidence type="ECO:0000313" key="2">
    <source>
        <dbReference type="Proteomes" id="UP000790580"/>
    </source>
</evidence>
<dbReference type="NCBIfam" id="NF003353">
    <property type="entry name" value="PRK04387.1"/>
    <property type="match status" value="1"/>
</dbReference>
<evidence type="ECO:0000313" key="1">
    <source>
        <dbReference type="EMBL" id="MBU9720498.1"/>
    </source>
</evidence>
<dbReference type="Proteomes" id="UP000790580">
    <property type="component" value="Unassembled WGS sequence"/>
</dbReference>
<reference evidence="1 2" key="1">
    <citation type="submission" date="2021-06" db="EMBL/GenBank/DDBJ databases">
        <title>Bacillus sp. RD4P76, an endophyte from a halophyte.</title>
        <authorList>
            <person name="Sun J.-Q."/>
        </authorList>
    </citation>
    <scope>NUCLEOTIDE SEQUENCE [LARGE SCALE GENOMIC DNA]</scope>
    <source>
        <strain evidence="1 2">JCM 17098</strain>
    </source>
</reference>